<dbReference type="InterPro" id="IPR007627">
    <property type="entry name" value="RNA_pol_sigma70_r2"/>
</dbReference>
<organism evidence="2 3">
    <name type="scientific">Pedobacter rhizosphaerae</name>
    <dbReference type="NCBI Taxonomy" id="390241"/>
    <lineage>
        <taxon>Bacteria</taxon>
        <taxon>Pseudomonadati</taxon>
        <taxon>Bacteroidota</taxon>
        <taxon>Sphingobacteriia</taxon>
        <taxon>Sphingobacteriales</taxon>
        <taxon>Sphingobacteriaceae</taxon>
        <taxon>Pedobacter</taxon>
    </lineage>
</organism>
<dbReference type="GO" id="GO:0006352">
    <property type="term" value="P:DNA-templated transcription initiation"/>
    <property type="evidence" value="ECO:0007669"/>
    <property type="project" value="InterPro"/>
</dbReference>
<evidence type="ECO:0000259" key="1">
    <source>
        <dbReference type="Pfam" id="PF04542"/>
    </source>
</evidence>
<dbReference type="STRING" id="390241.SAMN04488023_1239"/>
<evidence type="ECO:0000313" key="2">
    <source>
        <dbReference type="EMBL" id="SER96876.1"/>
    </source>
</evidence>
<reference evidence="2 3" key="1">
    <citation type="submission" date="2016-10" db="EMBL/GenBank/DDBJ databases">
        <authorList>
            <person name="de Groot N.N."/>
        </authorList>
    </citation>
    <scope>NUCLEOTIDE SEQUENCE [LARGE SCALE GENOMIC DNA]</scope>
    <source>
        <strain evidence="2 3">DSM 18610</strain>
    </source>
</reference>
<proteinExistence type="predicted"/>
<dbReference type="Gene3D" id="1.10.1740.10">
    <property type="match status" value="1"/>
</dbReference>
<protein>
    <submittedName>
        <fullName evidence="2">Sigma-70 region 2</fullName>
    </submittedName>
</protein>
<accession>A0A1H9TIF8</accession>
<name>A0A1H9TIF8_9SPHI</name>
<dbReference type="EMBL" id="FOGG01000023">
    <property type="protein sequence ID" value="SER96876.1"/>
    <property type="molecule type" value="Genomic_DNA"/>
</dbReference>
<dbReference type="AlphaFoldDB" id="A0A1H9TIF8"/>
<evidence type="ECO:0000313" key="3">
    <source>
        <dbReference type="Proteomes" id="UP000199572"/>
    </source>
</evidence>
<sequence length="62" mass="7258">MKNSKLIEMLEQQSPRLREHALKFTGDIEDANDLVQETLIKALRFQHSFQKGSNLKGWLYVI</sequence>
<dbReference type="Proteomes" id="UP000199572">
    <property type="component" value="Unassembled WGS sequence"/>
</dbReference>
<feature type="domain" description="RNA polymerase sigma-70 region 2" evidence="1">
    <location>
        <begin position="11"/>
        <end position="62"/>
    </location>
</feature>
<gene>
    <name evidence="2" type="ORF">SAMN04488023_1239</name>
</gene>
<dbReference type="RefSeq" id="WP_317040126.1">
    <property type="nucleotide sequence ID" value="NZ_FOGG01000023.1"/>
</dbReference>
<keyword evidence="3" id="KW-1185">Reference proteome</keyword>
<dbReference type="GO" id="GO:0003700">
    <property type="term" value="F:DNA-binding transcription factor activity"/>
    <property type="evidence" value="ECO:0007669"/>
    <property type="project" value="InterPro"/>
</dbReference>
<dbReference type="Pfam" id="PF04542">
    <property type="entry name" value="Sigma70_r2"/>
    <property type="match status" value="1"/>
</dbReference>
<dbReference type="InterPro" id="IPR013325">
    <property type="entry name" value="RNA_pol_sigma_r2"/>
</dbReference>
<dbReference type="SUPFAM" id="SSF88946">
    <property type="entry name" value="Sigma2 domain of RNA polymerase sigma factors"/>
    <property type="match status" value="1"/>
</dbReference>